<evidence type="ECO:0000256" key="8">
    <source>
        <dbReference type="ARBA" id="ARBA00022801"/>
    </source>
</evidence>
<keyword evidence="11 13" id="KW-0234">DNA repair</keyword>
<keyword evidence="16" id="KW-1185">Reference proteome</keyword>
<comment type="function">
    <text evidence="13">Interacts with EME1 to form a DNA structure-specific endonuclease with substrate preference for branched DNA structures with a 5'-end at the branch nick. Typical substrates include 3'-flap structures, D-loops, replication forks and nicked Holliday junctions. May be required in mitosis for the processing of stalled or collapsed replication fork intermediates. May be required in meiosis for the repair of meiosis-specific double strand breaks subsequent to single-end invasion (SEI).</text>
</comment>
<dbReference type="InterPro" id="IPR011335">
    <property type="entry name" value="Restrct_endonuc-II-like"/>
</dbReference>
<keyword evidence="8 13" id="KW-0378">Hydrolase</keyword>
<evidence type="ECO:0000256" key="11">
    <source>
        <dbReference type="ARBA" id="ARBA00023204"/>
    </source>
</evidence>
<dbReference type="Pfam" id="PF02732">
    <property type="entry name" value="ERCC4"/>
    <property type="match status" value="1"/>
</dbReference>
<dbReference type="Proteomes" id="UP001190700">
    <property type="component" value="Unassembled WGS sequence"/>
</dbReference>
<dbReference type="SMART" id="SM00891">
    <property type="entry name" value="ERCC4"/>
    <property type="match status" value="1"/>
</dbReference>
<proteinExistence type="inferred from homology"/>
<dbReference type="PANTHER" id="PTHR13451:SF0">
    <property type="entry name" value="CROSSOVER JUNCTION ENDONUCLEASE MUS81"/>
    <property type="match status" value="1"/>
</dbReference>
<organism evidence="15 16">
    <name type="scientific">Cymbomonas tetramitiformis</name>
    <dbReference type="NCBI Taxonomy" id="36881"/>
    <lineage>
        <taxon>Eukaryota</taxon>
        <taxon>Viridiplantae</taxon>
        <taxon>Chlorophyta</taxon>
        <taxon>Pyramimonadophyceae</taxon>
        <taxon>Pyramimonadales</taxon>
        <taxon>Pyramimonadaceae</taxon>
        <taxon>Cymbomonas</taxon>
    </lineage>
</organism>
<comment type="subcellular location">
    <subcellularLocation>
        <location evidence="2 13">Nucleus</location>
    </subcellularLocation>
</comment>
<protein>
    <recommendedName>
        <fullName evidence="13">Crossover junction endonuclease MUS81</fullName>
        <ecNumber evidence="13">3.1.22.-</ecNumber>
    </recommendedName>
</protein>
<evidence type="ECO:0000256" key="10">
    <source>
        <dbReference type="ARBA" id="ARBA00023172"/>
    </source>
</evidence>
<keyword evidence="9 13" id="KW-0460">Magnesium</keyword>
<feature type="domain" description="ERCC4" evidence="14">
    <location>
        <begin position="27"/>
        <end position="114"/>
    </location>
</feature>
<dbReference type="GO" id="GO:0048257">
    <property type="term" value="F:3'-flap endonuclease activity"/>
    <property type="evidence" value="ECO:0007669"/>
    <property type="project" value="TreeGrafter"/>
</dbReference>
<evidence type="ECO:0000256" key="6">
    <source>
        <dbReference type="ARBA" id="ARBA00022759"/>
    </source>
</evidence>
<dbReference type="PANTHER" id="PTHR13451">
    <property type="entry name" value="CLASS II CROSSOVER JUNCTION ENDONUCLEASE MUS81"/>
    <property type="match status" value="1"/>
</dbReference>
<comment type="similarity">
    <text evidence="3 13">Belongs to the XPF family.</text>
</comment>
<comment type="caution">
    <text evidence="15">The sequence shown here is derived from an EMBL/GenBank/DDBJ whole genome shotgun (WGS) entry which is preliminary data.</text>
</comment>
<dbReference type="GO" id="GO:0008821">
    <property type="term" value="F:crossover junction DNA endonuclease activity"/>
    <property type="evidence" value="ECO:0007669"/>
    <property type="project" value="UniProtKB-UniRule"/>
</dbReference>
<keyword evidence="12 13" id="KW-0539">Nucleus</keyword>
<dbReference type="InterPro" id="IPR006166">
    <property type="entry name" value="ERCC4_domain"/>
</dbReference>
<evidence type="ECO:0000256" key="5">
    <source>
        <dbReference type="ARBA" id="ARBA00022723"/>
    </source>
</evidence>
<evidence type="ECO:0000256" key="2">
    <source>
        <dbReference type="ARBA" id="ARBA00004123"/>
    </source>
</evidence>
<gene>
    <name evidence="15" type="ORF">CYMTET_15154</name>
</gene>
<evidence type="ECO:0000256" key="13">
    <source>
        <dbReference type="RuleBase" id="RU369042"/>
    </source>
</evidence>
<comment type="subunit">
    <text evidence="13">Interacts with EME1.</text>
</comment>
<dbReference type="EC" id="3.1.22.-" evidence="13"/>
<evidence type="ECO:0000256" key="4">
    <source>
        <dbReference type="ARBA" id="ARBA00022722"/>
    </source>
</evidence>
<dbReference type="GO" id="GO:0031573">
    <property type="term" value="P:mitotic intra-S DNA damage checkpoint signaling"/>
    <property type="evidence" value="ECO:0007669"/>
    <property type="project" value="TreeGrafter"/>
</dbReference>
<keyword evidence="7 13" id="KW-0227">DNA damage</keyword>
<dbReference type="InterPro" id="IPR033309">
    <property type="entry name" value="Mus81"/>
</dbReference>
<dbReference type="GO" id="GO:0006308">
    <property type="term" value="P:DNA catabolic process"/>
    <property type="evidence" value="ECO:0007669"/>
    <property type="project" value="UniProtKB-UniRule"/>
</dbReference>
<dbReference type="GO" id="GO:0005634">
    <property type="term" value="C:nucleus"/>
    <property type="evidence" value="ECO:0007669"/>
    <property type="project" value="UniProtKB-SubCell"/>
</dbReference>
<evidence type="ECO:0000313" key="15">
    <source>
        <dbReference type="EMBL" id="KAK3276812.1"/>
    </source>
</evidence>
<comment type="cofactor">
    <cofactor evidence="1 13">
        <name>Mg(2+)</name>
        <dbReference type="ChEBI" id="CHEBI:18420"/>
    </cofactor>
</comment>
<evidence type="ECO:0000256" key="1">
    <source>
        <dbReference type="ARBA" id="ARBA00001946"/>
    </source>
</evidence>
<evidence type="ECO:0000256" key="9">
    <source>
        <dbReference type="ARBA" id="ARBA00022842"/>
    </source>
</evidence>
<keyword evidence="6 13" id="KW-0255">Endonuclease</keyword>
<dbReference type="Gene3D" id="3.40.50.10130">
    <property type="match status" value="1"/>
</dbReference>
<dbReference type="GO" id="GO:0003677">
    <property type="term" value="F:DNA binding"/>
    <property type="evidence" value="ECO:0007669"/>
    <property type="project" value="UniProtKB-UniRule"/>
</dbReference>
<dbReference type="AlphaFoldDB" id="A0AAE0L9G4"/>
<name>A0AAE0L9G4_9CHLO</name>
<accession>A0AAE0L9G4</accession>
<evidence type="ECO:0000256" key="12">
    <source>
        <dbReference type="ARBA" id="ARBA00023242"/>
    </source>
</evidence>
<dbReference type="Gene3D" id="1.10.150.670">
    <property type="entry name" value="Crossover junction endonuclease EME1, DNA-binding domain"/>
    <property type="match status" value="1"/>
</dbReference>
<reference evidence="15 16" key="1">
    <citation type="journal article" date="2015" name="Genome Biol. Evol.">
        <title>Comparative Genomics of a Bacterivorous Green Alga Reveals Evolutionary Causalities and Consequences of Phago-Mixotrophic Mode of Nutrition.</title>
        <authorList>
            <person name="Burns J.A."/>
            <person name="Paasch A."/>
            <person name="Narechania A."/>
            <person name="Kim E."/>
        </authorList>
    </citation>
    <scope>NUCLEOTIDE SEQUENCE [LARGE SCALE GENOMIC DNA]</scope>
    <source>
        <strain evidence="15 16">PLY_AMNH</strain>
    </source>
</reference>
<evidence type="ECO:0000256" key="7">
    <source>
        <dbReference type="ARBA" id="ARBA00022763"/>
    </source>
</evidence>
<evidence type="ECO:0000313" key="16">
    <source>
        <dbReference type="Proteomes" id="UP001190700"/>
    </source>
</evidence>
<sequence length="313" mass="34735">MFYYLYFFLRDYTVDNSISPPSATRCELLVDTRESDTLLNALRDNSVPFTRRLLHTGDFHITREGRLLLTIERKTWTDLESSCIDGRFRDQLLRACAAAADAKAAHVLLVEHATVPSDARLRARIGSGSRERGGGNKGIMAWSAAHRCSVMMGVPVLRTADIADTVSLLAWLLRKADEERFACDLATSDAQSEANSHARALRSMDNGRRGYYGGTIHAKKSQNTDNPRACWTNMLTVIRGVSEQMSRAITETYGSPFELLVSGLADIPDASKESIRDKIAINLCDVDIASNKSRKRRRVGPTVAERLAKCLVP</sequence>
<keyword evidence="10 13" id="KW-0233">DNA recombination</keyword>
<keyword evidence="4 13" id="KW-0540">Nuclease</keyword>
<keyword evidence="5 13" id="KW-0479">Metal-binding</keyword>
<dbReference type="SUPFAM" id="SSF52980">
    <property type="entry name" value="Restriction endonuclease-like"/>
    <property type="match status" value="1"/>
</dbReference>
<dbReference type="GO" id="GO:0048476">
    <property type="term" value="C:Holliday junction resolvase complex"/>
    <property type="evidence" value="ECO:0007669"/>
    <property type="project" value="UniProtKB-UniRule"/>
</dbReference>
<dbReference type="GO" id="GO:0046872">
    <property type="term" value="F:metal ion binding"/>
    <property type="evidence" value="ECO:0007669"/>
    <property type="project" value="UniProtKB-UniRule"/>
</dbReference>
<dbReference type="GO" id="GO:0000727">
    <property type="term" value="P:double-strand break repair via break-induced replication"/>
    <property type="evidence" value="ECO:0007669"/>
    <property type="project" value="UniProtKB-UniRule"/>
</dbReference>
<evidence type="ECO:0000259" key="14">
    <source>
        <dbReference type="SMART" id="SM00891"/>
    </source>
</evidence>
<evidence type="ECO:0000256" key="3">
    <source>
        <dbReference type="ARBA" id="ARBA00010015"/>
    </source>
</evidence>
<dbReference type="GO" id="GO:0000712">
    <property type="term" value="P:resolution of meiotic recombination intermediates"/>
    <property type="evidence" value="ECO:0007669"/>
    <property type="project" value="TreeGrafter"/>
</dbReference>
<dbReference type="InterPro" id="IPR042530">
    <property type="entry name" value="EME1/EME2_C"/>
</dbReference>
<dbReference type="EMBL" id="LGRX02006375">
    <property type="protein sequence ID" value="KAK3276812.1"/>
    <property type="molecule type" value="Genomic_DNA"/>
</dbReference>